<protein>
    <submittedName>
        <fullName evidence="3">(apollo) hypothetical protein</fullName>
    </submittedName>
</protein>
<accession>A0A8S3W291</accession>
<proteinExistence type="predicted"/>
<organism evidence="3 4">
    <name type="scientific">Parnassius apollo</name>
    <name type="common">Apollo butterfly</name>
    <name type="synonym">Papilio apollo</name>
    <dbReference type="NCBI Taxonomy" id="110799"/>
    <lineage>
        <taxon>Eukaryota</taxon>
        <taxon>Metazoa</taxon>
        <taxon>Ecdysozoa</taxon>
        <taxon>Arthropoda</taxon>
        <taxon>Hexapoda</taxon>
        <taxon>Insecta</taxon>
        <taxon>Pterygota</taxon>
        <taxon>Neoptera</taxon>
        <taxon>Endopterygota</taxon>
        <taxon>Lepidoptera</taxon>
        <taxon>Glossata</taxon>
        <taxon>Ditrysia</taxon>
        <taxon>Papilionoidea</taxon>
        <taxon>Papilionidae</taxon>
        <taxon>Parnassiinae</taxon>
        <taxon>Parnassini</taxon>
        <taxon>Parnassius</taxon>
        <taxon>Parnassius</taxon>
    </lineage>
</organism>
<dbReference type="Pfam" id="PF03184">
    <property type="entry name" value="DDE_1"/>
    <property type="match status" value="1"/>
</dbReference>
<reference evidence="3" key="1">
    <citation type="submission" date="2021-04" db="EMBL/GenBank/DDBJ databases">
        <authorList>
            <person name="Tunstrom K."/>
        </authorList>
    </citation>
    <scope>NUCLEOTIDE SEQUENCE</scope>
</reference>
<feature type="domain" description="DDE-1" evidence="2">
    <location>
        <begin position="13"/>
        <end position="124"/>
    </location>
</feature>
<evidence type="ECO:0000313" key="3">
    <source>
        <dbReference type="EMBL" id="CAG4936547.1"/>
    </source>
</evidence>
<evidence type="ECO:0000259" key="2">
    <source>
        <dbReference type="Pfam" id="PF03184"/>
    </source>
</evidence>
<dbReference type="Proteomes" id="UP000691718">
    <property type="component" value="Unassembled WGS sequence"/>
</dbReference>
<dbReference type="EMBL" id="CAJQZP010000080">
    <property type="protein sequence ID" value="CAG4936547.1"/>
    <property type="molecule type" value="Genomic_DNA"/>
</dbReference>
<keyword evidence="4" id="KW-1185">Reference proteome</keyword>
<name>A0A8S3W291_PARAO</name>
<comment type="caution">
    <text evidence="3">The sequence shown here is derived from an EMBL/GenBank/DDBJ whole genome shotgun (WGS) entry which is preliminary data.</text>
</comment>
<sequence length="200" mass="23041">MWTQWGLDGPDGALYNRTSSGWFDSITFLYWFTNIIIPWASQLKGTKLVIGDKLSSHLNPDVLDLCEAHEIRFVFLPSRSTQIAKPLDVAFFGPLKKSWREILSTYKIENPNQTTLNKSHFPLLLKKIMDSANTNTENVKSGKETEMYPFNPYQIYNKLPEFEEEIKYDADQSVLHYLKETKQPNPIKRGKNSNLNVPPG</sequence>
<gene>
    <name evidence="3" type="ORF">PAPOLLO_LOCUS1221</name>
</gene>
<evidence type="ECO:0000256" key="1">
    <source>
        <dbReference type="SAM" id="MobiDB-lite"/>
    </source>
</evidence>
<feature type="region of interest" description="Disordered" evidence="1">
    <location>
        <begin position="180"/>
        <end position="200"/>
    </location>
</feature>
<dbReference type="OrthoDB" id="10072016at2759"/>
<dbReference type="AlphaFoldDB" id="A0A8S3W291"/>
<dbReference type="InterPro" id="IPR004875">
    <property type="entry name" value="DDE_SF_endonuclease_dom"/>
</dbReference>
<evidence type="ECO:0000313" key="4">
    <source>
        <dbReference type="Proteomes" id="UP000691718"/>
    </source>
</evidence>
<dbReference type="GO" id="GO:0003676">
    <property type="term" value="F:nucleic acid binding"/>
    <property type="evidence" value="ECO:0007669"/>
    <property type="project" value="InterPro"/>
</dbReference>